<dbReference type="RefSeq" id="WP_085304492.1">
    <property type="nucleotide sequence ID" value="NZ_AP022594.1"/>
</dbReference>
<proteinExistence type="predicted"/>
<keyword evidence="2" id="KW-1185">Reference proteome</keyword>
<evidence type="ECO:0000313" key="2">
    <source>
        <dbReference type="Proteomes" id="UP000193577"/>
    </source>
</evidence>
<sequence>MTATTRRTAPAGIALLGATVVALPVAAAPATPAPAWSVPSIELTASAALDLVDSVADWLQPSLTTALVETLVTAPDATGPIGGAIESLYSALEYWVNYGVTLVEWAAEWVPFVGLLAPQIGFIYDFGESLVQSALWSSIAVLDGSISFGAGLSDFGTDFAAAVGAFITDQIRWIKDLLPPLPFPIGLSTTMLPDLASALAPDLTTMLQPGADLGAGALSGVAGDLAANLSQLLLGLFA</sequence>
<comment type="caution">
    <text evidence="1">The sequence shown here is derived from an EMBL/GenBank/DDBJ whole genome shotgun (WGS) entry which is preliminary data.</text>
</comment>
<dbReference type="EMBL" id="NCXO01000031">
    <property type="protein sequence ID" value="OSC32865.1"/>
    <property type="molecule type" value="Genomic_DNA"/>
</dbReference>
<dbReference type="PROSITE" id="PS51318">
    <property type="entry name" value="TAT"/>
    <property type="match status" value="1"/>
</dbReference>
<dbReference type="Proteomes" id="UP000193577">
    <property type="component" value="Unassembled WGS sequence"/>
</dbReference>
<gene>
    <name evidence="1" type="ORF">B8W67_13455</name>
</gene>
<reference evidence="1 2" key="1">
    <citation type="submission" date="2017-04" db="EMBL/GenBank/DDBJ databases">
        <title>The new phylogeny of genus Mycobacterium.</title>
        <authorList>
            <person name="Tortoli E."/>
            <person name="Trovato A."/>
            <person name="Cirillo D.M."/>
        </authorList>
    </citation>
    <scope>NUCLEOTIDE SEQUENCE [LARGE SCALE GENOMIC DNA]</scope>
    <source>
        <strain evidence="1 2">KCTC 19819</strain>
    </source>
</reference>
<organism evidence="1 2">
    <name type="scientific">Mycolicibacillus koreensis</name>
    <dbReference type="NCBI Taxonomy" id="1069220"/>
    <lineage>
        <taxon>Bacteria</taxon>
        <taxon>Bacillati</taxon>
        <taxon>Actinomycetota</taxon>
        <taxon>Actinomycetes</taxon>
        <taxon>Mycobacteriales</taxon>
        <taxon>Mycobacteriaceae</taxon>
        <taxon>Mycolicibacillus</taxon>
    </lineage>
</organism>
<evidence type="ECO:0000313" key="1">
    <source>
        <dbReference type="EMBL" id="OSC32865.1"/>
    </source>
</evidence>
<dbReference type="AlphaFoldDB" id="A0A7I7S7J8"/>
<dbReference type="InterPro" id="IPR006311">
    <property type="entry name" value="TAT_signal"/>
</dbReference>
<dbReference type="OrthoDB" id="4752893at2"/>
<protein>
    <submittedName>
        <fullName evidence="1">Uncharacterized protein</fullName>
    </submittedName>
</protein>
<accession>A0A7I7S7J8</accession>
<name>A0A7I7S7J8_9MYCO</name>